<accession>I3SFH6</accession>
<keyword evidence="1" id="KW-1133">Transmembrane helix</keyword>
<sequence>MTCVRILLNICSLTLLILLKLVVGLFPN</sequence>
<keyword evidence="1" id="KW-0812">Transmembrane</keyword>
<keyword evidence="1" id="KW-0472">Membrane</keyword>
<name>I3SFH6_MEDTR</name>
<evidence type="ECO:0000313" key="2">
    <source>
        <dbReference type="EMBL" id="AFK39018.1"/>
    </source>
</evidence>
<feature type="transmembrane region" description="Helical" evidence="1">
    <location>
        <begin position="6"/>
        <end position="26"/>
    </location>
</feature>
<evidence type="ECO:0000256" key="1">
    <source>
        <dbReference type="SAM" id="Phobius"/>
    </source>
</evidence>
<protein>
    <submittedName>
        <fullName evidence="2">Uncharacterized protein</fullName>
    </submittedName>
</protein>
<dbReference type="EMBL" id="BT139223">
    <property type="protein sequence ID" value="AFK39018.1"/>
    <property type="molecule type" value="mRNA"/>
</dbReference>
<dbReference type="AlphaFoldDB" id="I3SFH6"/>
<organism evidence="2">
    <name type="scientific">Medicago truncatula</name>
    <name type="common">Barrel medic</name>
    <name type="synonym">Medicago tribuloides</name>
    <dbReference type="NCBI Taxonomy" id="3880"/>
    <lineage>
        <taxon>Eukaryota</taxon>
        <taxon>Viridiplantae</taxon>
        <taxon>Streptophyta</taxon>
        <taxon>Embryophyta</taxon>
        <taxon>Tracheophyta</taxon>
        <taxon>Spermatophyta</taxon>
        <taxon>Magnoliopsida</taxon>
        <taxon>eudicotyledons</taxon>
        <taxon>Gunneridae</taxon>
        <taxon>Pentapetalae</taxon>
        <taxon>rosids</taxon>
        <taxon>fabids</taxon>
        <taxon>Fabales</taxon>
        <taxon>Fabaceae</taxon>
        <taxon>Papilionoideae</taxon>
        <taxon>50 kb inversion clade</taxon>
        <taxon>NPAAA clade</taxon>
        <taxon>Hologalegina</taxon>
        <taxon>IRL clade</taxon>
        <taxon>Trifolieae</taxon>
        <taxon>Medicago</taxon>
    </lineage>
</organism>
<reference evidence="2" key="1">
    <citation type="submission" date="2012-05" db="EMBL/GenBank/DDBJ databases">
        <authorList>
            <person name="Krishnakumar V."/>
            <person name="Cheung F."/>
            <person name="Xiao Y."/>
            <person name="Chan A."/>
            <person name="Moskal W.A."/>
            <person name="Town C.D."/>
        </authorList>
    </citation>
    <scope>NUCLEOTIDE SEQUENCE</scope>
</reference>
<proteinExistence type="evidence at transcript level"/>